<dbReference type="SUPFAM" id="SSF55811">
    <property type="entry name" value="Nudix"/>
    <property type="match status" value="1"/>
</dbReference>
<proteinExistence type="predicted"/>
<dbReference type="GO" id="GO:0019177">
    <property type="term" value="F:dihydroneopterin triphosphate pyrophosphohydrolase activity"/>
    <property type="evidence" value="ECO:0007669"/>
    <property type="project" value="UniProtKB-EC"/>
</dbReference>
<feature type="domain" description="Nudix hydrolase" evidence="3">
    <location>
        <begin position="38"/>
        <end position="177"/>
    </location>
</feature>
<comment type="cofactor">
    <cofactor evidence="2">
        <name>Mg(2+)</name>
        <dbReference type="ChEBI" id="CHEBI:18420"/>
    </cofactor>
    <text evidence="2">Binds 1 Mg(2+) ion per subunit.</text>
</comment>
<feature type="binding site" evidence="2">
    <location>
        <position position="87"/>
    </location>
    <ligand>
        <name>Mg(2+)</name>
        <dbReference type="ChEBI" id="CHEBI:18420"/>
    </ligand>
</feature>
<accession>A0A931MHF7</accession>
<reference evidence="4" key="1">
    <citation type="submission" date="2020-11" db="EMBL/GenBank/DDBJ databases">
        <title>Bacterial whole genome sequence for Caenimonas sp. DR4.4.</title>
        <authorList>
            <person name="Le V."/>
            <person name="Ko S.-R."/>
            <person name="Ahn C.-Y."/>
            <person name="Oh H.-M."/>
        </authorList>
    </citation>
    <scope>NUCLEOTIDE SEQUENCE</scope>
    <source>
        <strain evidence="4">DR4.4</strain>
    </source>
</reference>
<dbReference type="PANTHER" id="PTHR43736:SF1">
    <property type="entry name" value="DIHYDRONEOPTERIN TRIPHOSPHATE DIPHOSPHATASE"/>
    <property type="match status" value="1"/>
</dbReference>
<dbReference type="InterPro" id="IPR000086">
    <property type="entry name" value="NUDIX_hydrolase_dom"/>
</dbReference>
<protein>
    <submittedName>
        <fullName evidence="4">Dihydroneopterin triphosphate diphosphatase</fullName>
        <ecNumber evidence="4">3.6.1.67</ecNumber>
    </submittedName>
</protein>
<dbReference type="EC" id="3.6.1.67" evidence="4"/>
<dbReference type="GO" id="GO:0008828">
    <property type="term" value="F:dATP diphosphatase activity"/>
    <property type="evidence" value="ECO:0007669"/>
    <property type="project" value="InterPro"/>
</dbReference>
<dbReference type="InterPro" id="IPR015797">
    <property type="entry name" value="NUDIX_hydrolase-like_dom_sf"/>
</dbReference>
<evidence type="ECO:0000256" key="1">
    <source>
        <dbReference type="PIRSR" id="PIRSR603564-1"/>
    </source>
</evidence>
<keyword evidence="2" id="KW-0479">Metal-binding</keyword>
<evidence type="ECO:0000313" key="5">
    <source>
        <dbReference type="Proteomes" id="UP000651050"/>
    </source>
</evidence>
<feature type="binding site" evidence="2">
    <location>
        <position position="91"/>
    </location>
    <ligand>
        <name>Mg(2+)</name>
        <dbReference type="ChEBI" id="CHEBI:18420"/>
    </ligand>
</feature>
<dbReference type="PRINTS" id="PR01404">
    <property type="entry name" value="NPPPHYDRLASE"/>
</dbReference>
<feature type="binding site" evidence="1">
    <location>
        <position position="70"/>
    </location>
    <ligand>
        <name>substrate</name>
    </ligand>
</feature>
<dbReference type="EMBL" id="JADWYS010000001">
    <property type="protein sequence ID" value="MBG9388145.1"/>
    <property type="molecule type" value="Genomic_DNA"/>
</dbReference>
<keyword evidence="5" id="KW-1185">Reference proteome</keyword>
<comment type="caution">
    <text evidence="4">The sequence shown here is derived from an EMBL/GenBank/DDBJ whole genome shotgun (WGS) entry which is preliminary data.</text>
</comment>
<dbReference type="PROSITE" id="PS51462">
    <property type="entry name" value="NUDIX"/>
    <property type="match status" value="1"/>
</dbReference>
<feature type="binding site" evidence="1">
    <location>
        <position position="59"/>
    </location>
    <ligand>
        <name>substrate</name>
    </ligand>
</feature>
<dbReference type="NCBIfam" id="NF006961">
    <property type="entry name" value="PRK09438.1"/>
    <property type="match status" value="1"/>
</dbReference>
<dbReference type="InterPro" id="IPR003564">
    <property type="entry name" value="DHNTPase"/>
</dbReference>
<feature type="binding site" evidence="1">
    <location>
        <position position="38"/>
    </location>
    <ligand>
        <name>substrate</name>
    </ligand>
</feature>
<dbReference type="Proteomes" id="UP000651050">
    <property type="component" value="Unassembled WGS sequence"/>
</dbReference>
<keyword evidence="2" id="KW-0460">Magnesium</keyword>
<dbReference type="Pfam" id="PF00293">
    <property type="entry name" value="NUDIX"/>
    <property type="match status" value="1"/>
</dbReference>
<organism evidence="4 5">
    <name type="scientific">Caenimonas aquaedulcis</name>
    <dbReference type="NCBI Taxonomy" id="2793270"/>
    <lineage>
        <taxon>Bacteria</taxon>
        <taxon>Pseudomonadati</taxon>
        <taxon>Pseudomonadota</taxon>
        <taxon>Betaproteobacteria</taxon>
        <taxon>Burkholderiales</taxon>
        <taxon>Comamonadaceae</taxon>
        <taxon>Caenimonas</taxon>
    </lineage>
</organism>
<keyword evidence="4" id="KW-0378">Hydrolase</keyword>
<dbReference type="PANTHER" id="PTHR43736">
    <property type="entry name" value="ADP-RIBOSE PYROPHOSPHATASE"/>
    <property type="match status" value="1"/>
</dbReference>
<dbReference type="GO" id="GO:0046656">
    <property type="term" value="P:folic acid biosynthetic process"/>
    <property type="evidence" value="ECO:0007669"/>
    <property type="project" value="InterPro"/>
</dbReference>
<name>A0A931MHF7_9BURK</name>
<gene>
    <name evidence="4" type="primary">nudB</name>
    <name evidence="4" type="ORF">I5803_08945</name>
</gene>
<dbReference type="Gene3D" id="3.90.79.10">
    <property type="entry name" value="Nucleoside Triphosphate Pyrophosphohydrolase"/>
    <property type="match status" value="1"/>
</dbReference>
<sequence length="181" mass="20632">MGRHAPRRRGAVRRLRRGISDLVNGQLRHNRRVTPPFKIPQSVLVVIHTPARDVLLIHRADAAGYWQSVTGAKDRDDESFEDCATREVREETGIDARKGILTDWGIENVYDIYPRWLHRYAPGVTRNTEHVFGLCVPDGTAVTLNAREHTDFRWLPWREAADACFSPSNAEAILLLPQFAQ</sequence>
<evidence type="ECO:0000256" key="2">
    <source>
        <dbReference type="PIRSR" id="PIRSR603564-2"/>
    </source>
</evidence>
<feature type="binding site" evidence="2">
    <location>
        <position position="148"/>
    </location>
    <ligand>
        <name>Mg(2+)</name>
        <dbReference type="ChEBI" id="CHEBI:18420"/>
    </ligand>
</feature>
<evidence type="ECO:0000259" key="3">
    <source>
        <dbReference type="PROSITE" id="PS51462"/>
    </source>
</evidence>
<dbReference type="CDD" id="cd04664">
    <property type="entry name" value="NUDIX_DHNTPase_like"/>
    <property type="match status" value="1"/>
</dbReference>
<dbReference type="AlphaFoldDB" id="A0A931MHF7"/>
<feature type="binding site" evidence="1">
    <location>
        <position position="166"/>
    </location>
    <ligand>
        <name>substrate</name>
    </ligand>
</feature>
<evidence type="ECO:0000313" key="4">
    <source>
        <dbReference type="EMBL" id="MBG9388145.1"/>
    </source>
</evidence>
<dbReference type="GO" id="GO:0046872">
    <property type="term" value="F:metal ion binding"/>
    <property type="evidence" value="ECO:0007669"/>
    <property type="project" value="UniProtKB-KW"/>
</dbReference>